<feature type="compositionally biased region" description="Basic and acidic residues" evidence="1">
    <location>
        <begin position="250"/>
        <end position="259"/>
    </location>
</feature>
<name>A0A653EWP0_9MYCO</name>
<dbReference type="SUPFAM" id="SSF51197">
    <property type="entry name" value="Clavaminate synthase-like"/>
    <property type="match status" value="1"/>
</dbReference>
<dbReference type="GO" id="GO:0016706">
    <property type="term" value="F:2-oxoglutarate-dependent dioxygenase activity"/>
    <property type="evidence" value="ECO:0007669"/>
    <property type="project" value="UniProtKB-ARBA"/>
</dbReference>
<dbReference type="GO" id="GO:0005506">
    <property type="term" value="F:iron ion binding"/>
    <property type="evidence" value="ECO:0007669"/>
    <property type="project" value="UniProtKB-ARBA"/>
</dbReference>
<evidence type="ECO:0000313" key="2">
    <source>
        <dbReference type="EMBL" id="VTP01955.1"/>
    </source>
</evidence>
<feature type="region of interest" description="Disordered" evidence="1">
    <location>
        <begin position="234"/>
        <end position="259"/>
    </location>
</feature>
<protein>
    <submittedName>
        <fullName evidence="2">Phytanoyl-CoA dioxygenase (PhyH)</fullName>
    </submittedName>
</protein>
<evidence type="ECO:0000256" key="1">
    <source>
        <dbReference type="SAM" id="MobiDB-lite"/>
    </source>
</evidence>
<reference evidence="2" key="1">
    <citation type="submission" date="2019-05" db="EMBL/GenBank/DDBJ databases">
        <authorList>
            <person name="Naeem R."/>
            <person name="Antony C."/>
            <person name="Guan Q."/>
        </authorList>
    </citation>
    <scope>NUCLEOTIDE SEQUENCE</scope>
    <source>
        <strain evidence="2">2</strain>
    </source>
</reference>
<gene>
    <name evidence="2" type="ORF">BIN_B_04299</name>
</gene>
<dbReference type="PANTHER" id="PTHR20883">
    <property type="entry name" value="PHYTANOYL-COA DIOXYGENASE DOMAIN CONTAINING 1"/>
    <property type="match status" value="1"/>
</dbReference>
<keyword evidence="2" id="KW-0560">Oxidoreductase</keyword>
<accession>A0A653EWP0</accession>
<keyword evidence="2" id="KW-0223">Dioxygenase</keyword>
<proteinExistence type="predicted"/>
<dbReference type="Pfam" id="PF05721">
    <property type="entry name" value="PhyH"/>
    <property type="match status" value="1"/>
</dbReference>
<dbReference type="PANTHER" id="PTHR20883:SF46">
    <property type="entry name" value="PHYTANOYL-COA HYDROXYLASE"/>
    <property type="match status" value="1"/>
</dbReference>
<dbReference type="AlphaFoldDB" id="A0A653EWP0"/>
<sequence>MTTTSNHNIARLVDDFRQHGFVHVPQLLAEQEITELRAAAHAALTAEHIAKQCAGAGIAATVDGWEHSNILRKWALHPRLSAITGQLAGMPLRVWGIALLKAPNGNRPAGLHDDQTSELLDSRITLHAWVALVDVPVERGCLTFLPGTHRRGGPERIDITGVHLADLEREEPRSYLFDYWPDLRWTPRVTVPLRAGDVTFHHRRSAHSAGANHTSQHRLSMLITYTDADATYQPLSGHDPLPYQPDQPLPDERYPRLGR</sequence>
<dbReference type="InterPro" id="IPR008775">
    <property type="entry name" value="Phytyl_CoA_dOase-like"/>
</dbReference>
<dbReference type="Gene3D" id="2.60.120.620">
    <property type="entry name" value="q2cbj1_9rhob like domain"/>
    <property type="match status" value="1"/>
</dbReference>
<organism evidence="2">
    <name type="scientific">Mycobacterium riyadhense</name>
    <dbReference type="NCBI Taxonomy" id="486698"/>
    <lineage>
        <taxon>Bacteria</taxon>
        <taxon>Bacillati</taxon>
        <taxon>Actinomycetota</taxon>
        <taxon>Actinomycetes</taxon>
        <taxon>Mycobacteriales</taxon>
        <taxon>Mycobacteriaceae</taxon>
        <taxon>Mycobacterium</taxon>
    </lineage>
</organism>
<dbReference type="EMBL" id="LR589125">
    <property type="protein sequence ID" value="VTP01955.1"/>
    <property type="molecule type" value="Genomic_DNA"/>
</dbReference>